<reference evidence="2 3" key="1">
    <citation type="journal article" date="2012" name="BMC Genomics">
        <title>Genome analysis of a simultaneously predatory and prey-independent, novel Bdellovibrio bacteriovorus from the River Tiber, supports in silico predictions of both ancient and recent lateral gene transfer from diverse bacteria.</title>
        <authorList>
            <person name="Hobley L."/>
            <person name="Lerner T.R."/>
            <person name="Williams L.E."/>
            <person name="Lambert C."/>
            <person name="Till R."/>
            <person name="Milner D.S."/>
            <person name="Basford S.M."/>
            <person name="Capeness M.J."/>
            <person name="Fenton A.K."/>
            <person name="Atterbury R.J."/>
            <person name="Harris M.A."/>
            <person name="Sockett R.E."/>
        </authorList>
    </citation>
    <scope>NUCLEOTIDE SEQUENCE [LARGE SCALE GENOMIC DNA]</scope>
    <source>
        <strain evidence="2 3">Tiberius</strain>
    </source>
</reference>
<protein>
    <recommendedName>
        <fullName evidence="1">PilZ domain-containing protein</fullName>
    </recommendedName>
</protein>
<gene>
    <name evidence="2" type="ORF">Bdt_0060</name>
</gene>
<evidence type="ECO:0000313" key="2">
    <source>
        <dbReference type="EMBL" id="AFX99773.1"/>
    </source>
</evidence>
<dbReference type="HOGENOM" id="CLU_2022197_0_0_7"/>
<dbReference type="PATRIC" id="fig|1069642.3.peg.60"/>
<sequence>MSFKRNYAREETKGTLKNISITGAFLEFEGGEVRANEKLNLVIIVAGRERKIAAHVIWTNSVGVGVKFMPVNNRDVQIVDDLIYFVENSRNDRRSVMDTIFKKVG</sequence>
<dbReference type="STRING" id="1069642.Bdt_0060"/>
<evidence type="ECO:0000313" key="3">
    <source>
        <dbReference type="Proteomes" id="UP000010074"/>
    </source>
</evidence>
<dbReference type="KEGG" id="bbat:Bdt_0060"/>
<organism evidence="2 3">
    <name type="scientific">Bdellovibrio bacteriovorus str. Tiberius</name>
    <dbReference type="NCBI Taxonomy" id="1069642"/>
    <lineage>
        <taxon>Bacteria</taxon>
        <taxon>Pseudomonadati</taxon>
        <taxon>Bdellovibrionota</taxon>
        <taxon>Bdellovibrionia</taxon>
        <taxon>Bdellovibrionales</taxon>
        <taxon>Pseudobdellovibrionaceae</taxon>
        <taxon>Bdellovibrio</taxon>
    </lineage>
</organism>
<dbReference type="Pfam" id="PF07238">
    <property type="entry name" value="PilZ"/>
    <property type="match status" value="1"/>
</dbReference>
<dbReference type="Gene3D" id="2.40.10.220">
    <property type="entry name" value="predicted glycosyltransferase like domains"/>
    <property type="match status" value="1"/>
</dbReference>
<accession>K7Z6D1</accession>
<dbReference type="EMBL" id="CP002930">
    <property type="protein sequence ID" value="AFX99773.1"/>
    <property type="molecule type" value="Genomic_DNA"/>
</dbReference>
<name>K7Z6D1_BDEBC</name>
<dbReference type="SUPFAM" id="SSF141371">
    <property type="entry name" value="PilZ domain-like"/>
    <property type="match status" value="1"/>
</dbReference>
<dbReference type="GO" id="GO:0035438">
    <property type="term" value="F:cyclic-di-GMP binding"/>
    <property type="evidence" value="ECO:0007669"/>
    <property type="project" value="InterPro"/>
</dbReference>
<dbReference type="Proteomes" id="UP000010074">
    <property type="component" value="Chromosome"/>
</dbReference>
<dbReference type="InterPro" id="IPR009875">
    <property type="entry name" value="PilZ_domain"/>
</dbReference>
<proteinExistence type="predicted"/>
<dbReference type="AlphaFoldDB" id="K7Z6D1"/>
<evidence type="ECO:0000259" key="1">
    <source>
        <dbReference type="Pfam" id="PF07238"/>
    </source>
</evidence>
<feature type="domain" description="PilZ" evidence="1">
    <location>
        <begin position="8"/>
        <end position="84"/>
    </location>
</feature>